<dbReference type="InParanoid" id="A0A067PGQ4"/>
<feature type="transmembrane region" description="Helical" evidence="2">
    <location>
        <begin position="195"/>
        <end position="218"/>
    </location>
</feature>
<protein>
    <submittedName>
        <fullName evidence="4">Uncharacterized protein</fullName>
    </submittedName>
</protein>
<evidence type="ECO:0000313" key="4">
    <source>
        <dbReference type="EMBL" id="KDQ53000.1"/>
    </source>
</evidence>
<dbReference type="Proteomes" id="UP000027265">
    <property type="component" value="Unassembled WGS sequence"/>
</dbReference>
<feature type="region of interest" description="Disordered" evidence="1">
    <location>
        <begin position="58"/>
        <end position="105"/>
    </location>
</feature>
<sequence>MLSILSTFVLAFALRLPPAFAKNTTITWSSPTDGEIFGPGDTITGQWTGQAVTSPSFRLCETTPSDTNDDSGGHGGGSGDDSPQRRVSDGGNLDPSCGQTVWPTVDQDATSGSFSVSLAVPDVGDTAGYFLQMQDDFGNIMASPPFTLASTLEAPSSTSSAEPVISPTLASTVPVKPATPHDYPDYVATRVPSPIAAVAVPLSIVGFILLSALILSILHWRQLKAERRKDIETLKTLHLCRDDLPRNPSFRIEVDYHRKKLDEIIYEEKTKVVGLGMDHLQYRHGDMPGHSAVAVPLSISRASYSEIPRSRSGSRQSRSIIYQRDRQPERRHATRRPFVHHHSRGGQSAPIARKATMVPARLFRSPRTETFRPMEPRSEECHNSEQPDATVNATVNHSLISNYLHPSPIPSSLCLATPPYHNLPPGLCHVQEPEMLYVRREAHPEDPYDRKTTAGPLPFSGHGDVYDKVANLLNCR</sequence>
<evidence type="ECO:0000256" key="1">
    <source>
        <dbReference type="SAM" id="MobiDB-lite"/>
    </source>
</evidence>
<organism evidence="4 5">
    <name type="scientific">Jaapia argillacea MUCL 33604</name>
    <dbReference type="NCBI Taxonomy" id="933084"/>
    <lineage>
        <taxon>Eukaryota</taxon>
        <taxon>Fungi</taxon>
        <taxon>Dikarya</taxon>
        <taxon>Basidiomycota</taxon>
        <taxon>Agaricomycotina</taxon>
        <taxon>Agaricomycetes</taxon>
        <taxon>Agaricomycetidae</taxon>
        <taxon>Jaapiales</taxon>
        <taxon>Jaapiaceae</taxon>
        <taxon>Jaapia</taxon>
    </lineage>
</organism>
<feature type="compositionally biased region" description="Low complexity" evidence="1">
    <location>
        <begin position="310"/>
        <end position="322"/>
    </location>
</feature>
<dbReference type="EMBL" id="KL197736">
    <property type="protein sequence ID" value="KDQ53000.1"/>
    <property type="molecule type" value="Genomic_DNA"/>
</dbReference>
<accession>A0A067PGQ4</accession>
<name>A0A067PGQ4_9AGAM</name>
<reference evidence="5" key="1">
    <citation type="journal article" date="2014" name="Proc. Natl. Acad. Sci. U.S.A.">
        <title>Extensive sampling of basidiomycete genomes demonstrates inadequacy of the white-rot/brown-rot paradigm for wood decay fungi.</title>
        <authorList>
            <person name="Riley R."/>
            <person name="Salamov A.A."/>
            <person name="Brown D.W."/>
            <person name="Nagy L.G."/>
            <person name="Floudas D."/>
            <person name="Held B.W."/>
            <person name="Levasseur A."/>
            <person name="Lombard V."/>
            <person name="Morin E."/>
            <person name="Otillar R."/>
            <person name="Lindquist E.A."/>
            <person name="Sun H."/>
            <person name="LaButti K.M."/>
            <person name="Schmutz J."/>
            <person name="Jabbour D."/>
            <person name="Luo H."/>
            <person name="Baker S.E."/>
            <person name="Pisabarro A.G."/>
            <person name="Walton J.D."/>
            <person name="Blanchette R.A."/>
            <person name="Henrissat B."/>
            <person name="Martin F."/>
            <person name="Cullen D."/>
            <person name="Hibbett D.S."/>
            <person name="Grigoriev I.V."/>
        </authorList>
    </citation>
    <scope>NUCLEOTIDE SEQUENCE [LARGE SCALE GENOMIC DNA]</scope>
    <source>
        <strain evidence="5">MUCL 33604</strain>
    </source>
</reference>
<evidence type="ECO:0000256" key="2">
    <source>
        <dbReference type="SAM" id="Phobius"/>
    </source>
</evidence>
<keyword evidence="2" id="KW-0472">Membrane</keyword>
<feature type="signal peptide" evidence="3">
    <location>
        <begin position="1"/>
        <end position="21"/>
    </location>
</feature>
<feature type="compositionally biased region" description="Basic residues" evidence="1">
    <location>
        <begin position="332"/>
        <end position="344"/>
    </location>
</feature>
<gene>
    <name evidence="4" type="ORF">JAAARDRAFT_197787</name>
</gene>
<feature type="region of interest" description="Disordered" evidence="1">
    <location>
        <begin position="305"/>
        <end position="349"/>
    </location>
</feature>
<keyword evidence="2" id="KW-1133">Transmembrane helix</keyword>
<dbReference type="OrthoDB" id="3245083at2759"/>
<keyword evidence="5" id="KW-1185">Reference proteome</keyword>
<evidence type="ECO:0000256" key="3">
    <source>
        <dbReference type="SAM" id="SignalP"/>
    </source>
</evidence>
<proteinExistence type="predicted"/>
<evidence type="ECO:0000313" key="5">
    <source>
        <dbReference type="Proteomes" id="UP000027265"/>
    </source>
</evidence>
<feature type="chain" id="PRO_5001647499" evidence="3">
    <location>
        <begin position="22"/>
        <end position="476"/>
    </location>
</feature>
<dbReference type="AlphaFoldDB" id="A0A067PGQ4"/>
<keyword evidence="3" id="KW-0732">Signal</keyword>
<dbReference type="HOGENOM" id="CLU_573719_0_0_1"/>
<keyword evidence="2" id="KW-0812">Transmembrane</keyword>